<dbReference type="EMBL" id="JAZDUA010000042">
    <property type="protein sequence ID" value="KAK7871238.1"/>
    <property type="molecule type" value="Genomic_DNA"/>
</dbReference>
<evidence type="ECO:0000256" key="7">
    <source>
        <dbReference type="RuleBase" id="RU003832"/>
    </source>
</evidence>
<sequence>MTYRLDSDVPFSLGEVVPRGSGPPRSKGWLRPPAMPIGLAEVLDRSLQGGDDSDFFYWTSAPKNDRIVAWVFNECQSSSWRKKVVDQLATYITVDVFTSCGRFTQKVETIPENLIKKYKFYLVFEESFCSDYVSGEFFNVLNHYVVPVVLGGANYSALAPPLSYIDARDFRSLYHLAEYLKYLAGHRGEYSKFLWWKAYYSVETPSGLCRLCQKLHERHAPKTYADMAAWWNGLDFCNVSKPQFVDFETVTTP</sequence>
<reference evidence="9 10" key="1">
    <citation type="submission" date="2024-03" db="EMBL/GenBank/DDBJ databases">
        <title>The genome assembly and annotation of the cricket Gryllus longicercus Weissman &amp; Gray.</title>
        <authorList>
            <person name="Szrajer S."/>
            <person name="Gray D."/>
            <person name="Ylla G."/>
        </authorList>
    </citation>
    <scope>NUCLEOTIDE SEQUENCE [LARGE SCALE GENOMIC DNA]</scope>
    <source>
        <strain evidence="9">DAG 2021-001</strain>
        <tissue evidence="9">Whole body minus gut</tissue>
    </source>
</reference>
<dbReference type="SUPFAM" id="SSF53756">
    <property type="entry name" value="UDP-Glycosyltransferase/glycogen phosphorylase"/>
    <property type="match status" value="1"/>
</dbReference>
<dbReference type="Proteomes" id="UP001378592">
    <property type="component" value="Unassembled WGS sequence"/>
</dbReference>
<evidence type="ECO:0000256" key="5">
    <source>
        <dbReference type="ARBA" id="ARBA00022679"/>
    </source>
</evidence>
<dbReference type="EC" id="2.4.1.-" evidence="7"/>
<keyword evidence="6 7" id="KW-0333">Golgi apparatus</keyword>
<dbReference type="InterPro" id="IPR055270">
    <property type="entry name" value="Glyco_tran_10_C"/>
</dbReference>
<dbReference type="GO" id="GO:0008417">
    <property type="term" value="F:fucosyltransferase activity"/>
    <property type="evidence" value="ECO:0007669"/>
    <property type="project" value="InterPro"/>
</dbReference>
<dbReference type="GO" id="GO:0000139">
    <property type="term" value="C:Golgi membrane"/>
    <property type="evidence" value="ECO:0007669"/>
    <property type="project" value="UniProtKB-SubCell"/>
</dbReference>
<dbReference type="Pfam" id="PF00852">
    <property type="entry name" value="Glyco_transf_10"/>
    <property type="match status" value="1"/>
</dbReference>
<proteinExistence type="inferred from homology"/>
<name>A0AAN9VVV5_9ORTH</name>
<keyword evidence="4 7" id="KW-0328">Glycosyltransferase</keyword>
<keyword evidence="5 7" id="KW-0808">Transferase</keyword>
<dbReference type="InterPro" id="IPR001503">
    <property type="entry name" value="Glyco_trans_10"/>
</dbReference>
<keyword evidence="7" id="KW-0472">Membrane</keyword>
<comment type="caution">
    <text evidence="9">The sequence shown here is derived from an EMBL/GenBank/DDBJ whole genome shotgun (WGS) entry which is preliminary data.</text>
</comment>
<evidence type="ECO:0000256" key="2">
    <source>
        <dbReference type="ARBA" id="ARBA00004922"/>
    </source>
</evidence>
<comment type="pathway">
    <text evidence="2">Protein modification; protein glycosylation.</text>
</comment>
<evidence type="ECO:0000259" key="8">
    <source>
        <dbReference type="Pfam" id="PF00852"/>
    </source>
</evidence>
<organism evidence="9 10">
    <name type="scientific">Gryllus longicercus</name>
    <dbReference type="NCBI Taxonomy" id="2509291"/>
    <lineage>
        <taxon>Eukaryota</taxon>
        <taxon>Metazoa</taxon>
        <taxon>Ecdysozoa</taxon>
        <taxon>Arthropoda</taxon>
        <taxon>Hexapoda</taxon>
        <taxon>Insecta</taxon>
        <taxon>Pterygota</taxon>
        <taxon>Neoptera</taxon>
        <taxon>Polyneoptera</taxon>
        <taxon>Orthoptera</taxon>
        <taxon>Ensifera</taxon>
        <taxon>Gryllidea</taxon>
        <taxon>Grylloidea</taxon>
        <taxon>Gryllidae</taxon>
        <taxon>Gryllinae</taxon>
        <taxon>Gryllus</taxon>
    </lineage>
</organism>
<dbReference type="GO" id="GO:0032580">
    <property type="term" value="C:Golgi cisterna membrane"/>
    <property type="evidence" value="ECO:0007669"/>
    <property type="project" value="UniProtKB-SubCell"/>
</dbReference>
<evidence type="ECO:0000256" key="6">
    <source>
        <dbReference type="ARBA" id="ARBA00023034"/>
    </source>
</evidence>
<comment type="subcellular location">
    <subcellularLocation>
        <location evidence="1">Golgi apparatus membrane</location>
        <topology evidence="1">Single-pass type II membrane protein</topology>
    </subcellularLocation>
    <subcellularLocation>
        <location evidence="7">Golgi apparatus</location>
        <location evidence="7">Golgi stack membrane</location>
        <topology evidence="7">Single-pass type II membrane protein</topology>
    </subcellularLocation>
</comment>
<feature type="domain" description="Fucosyltransferase C-terminal" evidence="8">
    <location>
        <begin position="63"/>
        <end position="230"/>
    </location>
</feature>
<dbReference type="Gene3D" id="3.40.50.11660">
    <property type="entry name" value="Glycosyl transferase family 10, C-terminal domain"/>
    <property type="match status" value="1"/>
</dbReference>
<dbReference type="AlphaFoldDB" id="A0AAN9VVV5"/>
<keyword evidence="10" id="KW-1185">Reference proteome</keyword>
<dbReference type="PANTHER" id="PTHR48438:SF1">
    <property type="entry name" value="ALPHA-(1,3)-FUCOSYLTRANSFERASE C-RELATED"/>
    <property type="match status" value="1"/>
</dbReference>
<keyword evidence="7" id="KW-0812">Transmembrane</keyword>
<evidence type="ECO:0000313" key="9">
    <source>
        <dbReference type="EMBL" id="KAK7871238.1"/>
    </source>
</evidence>
<protein>
    <recommendedName>
        <fullName evidence="7">Fucosyltransferase</fullName>
        <ecNumber evidence="7">2.4.1.-</ecNumber>
    </recommendedName>
</protein>
<dbReference type="PANTHER" id="PTHR48438">
    <property type="entry name" value="ALPHA-(1,3)-FUCOSYLTRANSFERASE C-RELATED"/>
    <property type="match status" value="1"/>
</dbReference>
<evidence type="ECO:0000256" key="1">
    <source>
        <dbReference type="ARBA" id="ARBA00004323"/>
    </source>
</evidence>
<gene>
    <name evidence="9" type="ORF">R5R35_001096</name>
</gene>
<evidence type="ECO:0000256" key="4">
    <source>
        <dbReference type="ARBA" id="ARBA00022676"/>
    </source>
</evidence>
<dbReference type="InterPro" id="IPR038577">
    <property type="entry name" value="GT10-like_C_sf"/>
</dbReference>
<evidence type="ECO:0000256" key="3">
    <source>
        <dbReference type="ARBA" id="ARBA00008919"/>
    </source>
</evidence>
<comment type="similarity">
    <text evidence="3 7">Belongs to the glycosyltransferase 10 family.</text>
</comment>
<accession>A0AAN9VVV5</accession>
<evidence type="ECO:0000313" key="10">
    <source>
        <dbReference type="Proteomes" id="UP001378592"/>
    </source>
</evidence>